<comment type="similarity">
    <text evidence="3 4">Belongs to the intermediate filament family.</text>
</comment>
<dbReference type="AlphaFoldDB" id="A0A9Y4MUT5"/>
<evidence type="ECO:0000313" key="8">
    <source>
        <dbReference type="RefSeq" id="XP_008276027.1"/>
    </source>
</evidence>
<dbReference type="Gene3D" id="1.20.5.170">
    <property type="match status" value="1"/>
</dbReference>
<evidence type="ECO:0000256" key="2">
    <source>
        <dbReference type="ARBA" id="ARBA00023054"/>
    </source>
</evidence>
<evidence type="ECO:0000256" key="1">
    <source>
        <dbReference type="ARBA" id="ARBA00022754"/>
    </source>
</evidence>
<evidence type="ECO:0000256" key="5">
    <source>
        <dbReference type="SAM" id="Coils"/>
    </source>
</evidence>
<evidence type="ECO:0000256" key="4">
    <source>
        <dbReference type="RuleBase" id="RU000685"/>
    </source>
</evidence>
<keyword evidence="7" id="KW-1185">Reference proteome</keyword>
<dbReference type="GO" id="GO:0031424">
    <property type="term" value="P:keratinization"/>
    <property type="evidence" value="ECO:0007669"/>
    <property type="project" value="TreeGrafter"/>
</dbReference>
<evidence type="ECO:0000313" key="7">
    <source>
        <dbReference type="Proteomes" id="UP000694891"/>
    </source>
</evidence>
<protein>
    <submittedName>
        <fullName evidence="8">Keratin, type II cytoskeletal 8-like isoform X1</fullName>
    </submittedName>
</protein>
<dbReference type="GeneID" id="103354438"/>
<proteinExistence type="inferred from homology"/>
<dbReference type="GO" id="GO:0030280">
    <property type="term" value="F:structural constituent of skin epidermis"/>
    <property type="evidence" value="ECO:0007669"/>
    <property type="project" value="TreeGrafter"/>
</dbReference>
<evidence type="ECO:0000259" key="6">
    <source>
        <dbReference type="PROSITE" id="PS51842"/>
    </source>
</evidence>
<dbReference type="SUPFAM" id="SSF46579">
    <property type="entry name" value="Prefoldin"/>
    <property type="match status" value="1"/>
</dbReference>
<dbReference type="FunFam" id="1.20.5.170:FF:000004">
    <property type="entry name" value="Keratin, type II cytoskeletal 5"/>
    <property type="match status" value="1"/>
</dbReference>
<evidence type="ECO:0000256" key="3">
    <source>
        <dbReference type="ARBA" id="ARBA00061646"/>
    </source>
</evidence>
<feature type="coiled-coil region" evidence="5">
    <location>
        <begin position="124"/>
        <end position="172"/>
    </location>
</feature>
<dbReference type="GO" id="GO:0045109">
    <property type="term" value="P:intermediate filament organization"/>
    <property type="evidence" value="ECO:0007669"/>
    <property type="project" value="TreeGrafter"/>
</dbReference>
<dbReference type="PANTHER" id="PTHR45616:SF9">
    <property type="entry name" value="KERATIN, TYPE II CYTOSKELETAL 8-RELATED"/>
    <property type="match status" value="1"/>
</dbReference>
<organism evidence="7 8">
    <name type="scientific">Stegastes partitus</name>
    <name type="common">bicolor damselfish</name>
    <dbReference type="NCBI Taxonomy" id="144197"/>
    <lineage>
        <taxon>Eukaryota</taxon>
        <taxon>Metazoa</taxon>
        <taxon>Chordata</taxon>
        <taxon>Craniata</taxon>
        <taxon>Vertebrata</taxon>
        <taxon>Euteleostomi</taxon>
        <taxon>Actinopterygii</taxon>
        <taxon>Neopterygii</taxon>
        <taxon>Teleostei</taxon>
        <taxon>Neoteleostei</taxon>
        <taxon>Acanthomorphata</taxon>
        <taxon>Ovalentaria</taxon>
        <taxon>Pomacentridae</taxon>
        <taxon>Stegastes</taxon>
    </lineage>
</organism>
<name>A0A9Y4MUT5_9TELE</name>
<sequence>MSLRSKRSGRSGMYMSSGTFSSKSMGSYSIPKISTATNYAPPITSVTVNRSLLTPLNIDIDPTVQAVRTQEKEQIKTLNNRFVSFIDKVRYLEQQNKMLDTKWKLLQQQTVAASDTEPMLKAYIFNLQKQLELLSNDKQRLDMENGVMHKHVDDYKTKYEDEIHKRNDAENEFVVLKKDVDAGYLSKVDLNDRLSSLSDEFNFLGALYDTEMRELKDSLKDTSVVVQMDNSRALNMDQIVSDVKAQYEDIAARSREEAESWYKKKFDEMTAEASQCGNELHTTKSEISELKRMITRLQQEIDAAKAQRASIDKNIAEVEESGERAVLDAKTRIRELEQALQRAKQDMARQLREYQELMNVKLALDIEISTYRKLLEGEEQRLGQESILNIQTVPNKTVSLTNEQKQRKSGPILIKTVETHDILYS</sequence>
<dbReference type="Pfam" id="PF16208">
    <property type="entry name" value="Keratin_2_head"/>
    <property type="match status" value="1"/>
</dbReference>
<keyword evidence="1 4" id="KW-0403">Intermediate filament</keyword>
<reference evidence="8" key="1">
    <citation type="submission" date="2025-08" db="UniProtKB">
        <authorList>
            <consortium name="RefSeq"/>
        </authorList>
    </citation>
    <scope>IDENTIFICATION</scope>
</reference>
<accession>A0A9Y4MUT5</accession>
<keyword evidence="2 5" id="KW-0175">Coiled coil</keyword>
<dbReference type="PROSITE" id="PS00226">
    <property type="entry name" value="IF_ROD_1"/>
    <property type="match status" value="1"/>
</dbReference>
<dbReference type="RefSeq" id="XP_008276027.1">
    <property type="nucleotide sequence ID" value="XM_008277805.1"/>
</dbReference>
<dbReference type="FunFam" id="1.20.5.1160:FF:000001">
    <property type="entry name" value="Keratin type II"/>
    <property type="match status" value="1"/>
</dbReference>
<dbReference type="InterPro" id="IPR003054">
    <property type="entry name" value="Keratin_II"/>
</dbReference>
<dbReference type="GO" id="GO:0005615">
    <property type="term" value="C:extracellular space"/>
    <property type="evidence" value="ECO:0007669"/>
    <property type="project" value="TreeGrafter"/>
</dbReference>
<dbReference type="Gene3D" id="1.20.5.500">
    <property type="entry name" value="Single helix bin"/>
    <property type="match status" value="1"/>
</dbReference>
<dbReference type="GO" id="GO:0045095">
    <property type="term" value="C:keratin filament"/>
    <property type="evidence" value="ECO:0007669"/>
    <property type="project" value="InterPro"/>
</dbReference>
<feature type="domain" description="IF rod" evidence="6">
    <location>
        <begin position="71"/>
        <end position="382"/>
    </location>
</feature>
<dbReference type="Pfam" id="PF00038">
    <property type="entry name" value="Filament"/>
    <property type="match status" value="1"/>
</dbReference>
<dbReference type="Gene3D" id="1.20.5.1160">
    <property type="entry name" value="Vasodilator-stimulated phosphoprotein"/>
    <property type="match status" value="1"/>
</dbReference>
<dbReference type="Proteomes" id="UP000694891">
    <property type="component" value="Unplaced"/>
</dbReference>
<dbReference type="PANTHER" id="PTHR45616">
    <property type="entry name" value="GATA-TYPE DOMAIN-CONTAINING PROTEIN"/>
    <property type="match status" value="1"/>
</dbReference>
<dbReference type="InterPro" id="IPR018039">
    <property type="entry name" value="IF_conserved"/>
</dbReference>
<dbReference type="InterPro" id="IPR039008">
    <property type="entry name" value="IF_rod_dom"/>
</dbReference>
<dbReference type="FunFam" id="1.20.5.500:FF:000001">
    <property type="entry name" value="Type II keratin 23"/>
    <property type="match status" value="1"/>
</dbReference>
<dbReference type="PROSITE" id="PS51842">
    <property type="entry name" value="IF_ROD_2"/>
    <property type="match status" value="1"/>
</dbReference>
<dbReference type="InterPro" id="IPR032444">
    <property type="entry name" value="Keratin_2_head"/>
</dbReference>
<gene>
    <name evidence="8" type="primary">LOC103354438</name>
</gene>
<dbReference type="SMART" id="SM01391">
    <property type="entry name" value="Filament"/>
    <property type="match status" value="1"/>
</dbReference>
<dbReference type="SUPFAM" id="SSF64593">
    <property type="entry name" value="Intermediate filament protein, coiled coil region"/>
    <property type="match status" value="2"/>
</dbReference>
<feature type="coiled-coil region" evidence="5">
    <location>
        <begin position="280"/>
        <end position="360"/>
    </location>
</feature>
<dbReference type="PRINTS" id="PR01276">
    <property type="entry name" value="TYPE2KERATIN"/>
</dbReference>